<dbReference type="AlphaFoldDB" id="A0A1J1HDV9"/>
<feature type="region of interest" description="Disordered" evidence="2">
    <location>
        <begin position="229"/>
        <end position="254"/>
    </location>
</feature>
<proteinExistence type="predicted"/>
<gene>
    <name evidence="3" type="ORF">PRELSG_1308300</name>
</gene>
<dbReference type="RefSeq" id="XP_028535732.1">
    <property type="nucleotide sequence ID" value="XM_028678603.1"/>
</dbReference>
<organism evidence="3 4">
    <name type="scientific">Plasmodium relictum</name>
    <dbReference type="NCBI Taxonomy" id="85471"/>
    <lineage>
        <taxon>Eukaryota</taxon>
        <taxon>Sar</taxon>
        <taxon>Alveolata</taxon>
        <taxon>Apicomplexa</taxon>
        <taxon>Aconoidasida</taxon>
        <taxon>Haemosporida</taxon>
        <taxon>Plasmodiidae</taxon>
        <taxon>Plasmodium</taxon>
        <taxon>Plasmodium (Haemamoeba)</taxon>
    </lineage>
</organism>
<dbReference type="OMA" id="SFCGEIK"/>
<protein>
    <submittedName>
        <fullName evidence="3">Uncharacterized protein</fullName>
    </submittedName>
</protein>
<sequence length="866" mass="103645">MKEKKNLEKICYSIINYFSFQKNIYYTNYYNLKNRFFFKKNYKLFFNTEKSYKHNITKIEDEKKDIKRKEEVISDVQNIKKFELIIDNCTENENENQNQNIYEEKKKKTINKEQNSKKELCKTKKKLEESNTSNIKEEINFQTHQKIRASENFNEKTKEGLEEEVRNNNSEKKVNKCKSYNEKEKFNIIKKEENKKNEKKNKGKTKCNKKIDEIKKKDTKIVKKEKIKNKVLASSSKNENNNKTCENGNSRKSKKKIHVNEIPITTNFNKENYFKEFQQIGLKNNIVMYHLEKIEDISTFVNNTTSLNYENIYAYNNFLYEIYDKFSNSEIKKVKKLIKNYNKLTKKNLKKKIKYFQIFYELCPKEYNQVLTCLFIQSVDILKSEDISNTFYYDHILNNSKEGENNSILEEFENLETNNDDVGKREMDTHTNYIKNPYNISNKSVYEIDVNFENNETKSINENNFVIVYNLPIISYDLLIEELKETFSFCGNIKNVEFFSERLKTVDLNLLNNELISENNKKRNDNNNINNHSNNKNLKNSLNPNSYTHLYAVIEFENEKSANLATGDFIRIFGIFCYNKLIYVDKCVNKKIMVITHLPFHLNIYNILYLLLNASLYDIDVFNINDEFHNKKHIQNEKLNLDSKKIGNNLNKSGEEYKEHLNKESDKENLIIFKENTYDTNKENLNESFEEKINESSTKNFNEDYTIKKGTFTLRNSNVKIENTNSFFTSNYINNSDIYNYIYEISKKNFKKFEEENKRELETKINDNSSNENNYESFVDFYQSEKNKKLKTKKVNINNNGRTLILHFDNFKNLFECLKKFKYIFKNKSYMIFSLNLRRCMYLNGMIKDHIFIKNSENKIDLKIKD</sequence>
<keyword evidence="4" id="KW-1185">Reference proteome</keyword>
<feature type="coiled-coil region" evidence="1">
    <location>
        <begin position="49"/>
        <end position="79"/>
    </location>
</feature>
<dbReference type="VEuPathDB" id="PlasmoDB:PRELSG_1308300"/>
<evidence type="ECO:0000256" key="2">
    <source>
        <dbReference type="SAM" id="MobiDB-lite"/>
    </source>
</evidence>
<keyword evidence="1" id="KW-0175">Coiled coil</keyword>
<feature type="compositionally biased region" description="Low complexity" evidence="2">
    <location>
        <begin position="230"/>
        <end position="250"/>
    </location>
</feature>
<name>A0A1J1HDV9_PLARL</name>
<dbReference type="GeneID" id="39738016"/>
<accession>A0A1J1HDV9</accession>
<evidence type="ECO:0000256" key="1">
    <source>
        <dbReference type="SAM" id="Coils"/>
    </source>
</evidence>
<dbReference type="Proteomes" id="UP000220158">
    <property type="component" value="Chromosome 13"/>
</dbReference>
<dbReference type="KEGG" id="prel:PRELSG_1308300"/>
<dbReference type="EMBL" id="LN835308">
    <property type="protein sequence ID" value="CRH03725.1"/>
    <property type="molecule type" value="Genomic_DNA"/>
</dbReference>
<dbReference type="OrthoDB" id="345381at2759"/>
<evidence type="ECO:0000313" key="3">
    <source>
        <dbReference type="EMBL" id="CRH03725.1"/>
    </source>
</evidence>
<evidence type="ECO:0000313" key="4">
    <source>
        <dbReference type="Proteomes" id="UP000220158"/>
    </source>
</evidence>
<feature type="region of interest" description="Disordered" evidence="2">
    <location>
        <begin position="521"/>
        <end position="541"/>
    </location>
</feature>
<reference evidence="3 4" key="1">
    <citation type="submission" date="2015-04" db="EMBL/GenBank/DDBJ databases">
        <authorList>
            <consortium name="Pathogen Informatics"/>
        </authorList>
    </citation>
    <scope>NUCLEOTIDE SEQUENCE [LARGE SCALE GENOMIC DNA]</scope>
    <source>
        <strain evidence="3 4">SGS1</strain>
    </source>
</reference>
<feature type="compositionally biased region" description="Low complexity" evidence="2">
    <location>
        <begin position="526"/>
        <end position="541"/>
    </location>
</feature>